<dbReference type="EMBL" id="JACCBT010000001">
    <property type="protein sequence ID" value="NYE14026.1"/>
    <property type="molecule type" value="Genomic_DNA"/>
</dbReference>
<evidence type="ECO:0000313" key="2">
    <source>
        <dbReference type="Proteomes" id="UP000591272"/>
    </source>
</evidence>
<dbReference type="AlphaFoldDB" id="A0A7Y9GCN5"/>
<keyword evidence="2" id="KW-1185">Reference proteome</keyword>
<sequence length="134" mass="14449">MRIIAGWMFIYFFGADTRAFVDEITARAVISKEKPMPPADAPGGIIDLWEPTAVHHLTDKHVVSVLGAELRVHGCRPAERGGDFYVLEAAKDEASSHGGTAVGLVVIEVDRNQLVNARLSSDEAFAGPRPRPSG</sequence>
<organism evidence="1 2">
    <name type="scientific">Actinomadura citrea</name>
    <dbReference type="NCBI Taxonomy" id="46158"/>
    <lineage>
        <taxon>Bacteria</taxon>
        <taxon>Bacillati</taxon>
        <taxon>Actinomycetota</taxon>
        <taxon>Actinomycetes</taxon>
        <taxon>Streptosporangiales</taxon>
        <taxon>Thermomonosporaceae</taxon>
        <taxon>Actinomadura</taxon>
    </lineage>
</organism>
<protein>
    <submittedName>
        <fullName evidence="1">Uncharacterized protein</fullName>
    </submittedName>
</protein>
<gene>
    <name evidence="1" type="ORF">BJ999_004322</name>
</gene>
<name>A0A7Y9GCN5_9ACTN</name>
<evidence type="ECO:0000313" key="1">
    <source>
        <dbReference type="EMBL" id="NYE14026.1"/>
    </source>
</evidence>
<reference evidence="1 2" key="1">
    <citation type="submission" date="2020-07" db="EMBL/GenBank/DDBJ databases">
        <title>Sequencing the genomes of 1000 actinobacteria strains.</title>
        <authorList>
            <person name="Klenk H.-P."/>
        </authorList>
    </citation>
    <scope>NUCLEOTIDE SEQUENCE [LARGE SCALE GENOMIC DNA]</scope>
    <source>
        <strain evidence="1 2">DSM 43461</strain>
    </source>
</reference>
<comment type="caution">
    <text evidence="1">The sequence shown here is derived from an EMBL/GenBank/DDBJ whole genome shotgun (WGS) entry which is preliminary data.</text>
</comment>
<proteinExistence type="predicted"/>
<dbReference type="Proteomes" id="UP000591272">
    <property type="component" value="Unassembled WGS sequence"/>
</dbReference>
<accession>A0A7Y9GCN5</accession>
<dbReference type="RefSeq" id="WP_179834975.1">
    <property type="nucleotide sequence ID" value="NZ_BMRD01000022.1"/>
</dbReference>